<evidence type="ECO:0000313" key="1">
    <source>
        <dbReference type="EMBL" id="KFK38451.1"/>
    </source>
</evidence>
<protein>
    <submittedName>
        <fullName evidence="1">Uncharacterized protein</fullName>
    </submittedName>
</protein>
<keyword evidence="2" id="KW-1185">Reference proteome</keyword>
<name>A0A087H8J9_ARAAL</name>
<evidence type="ECO:0000313" key="2">
    <source>
        <dbReference type="Proteomes" id="UP000029120"/>
    </source>
</evidence>
<gene>
    <name evidence="1" type="ordered locus">AALP_Aa3g115000</name>
</gene>
<dbReference type="Gramene" id="KFK38451">
    <property type="protein sequence ID" value="KFK38451"/>
    <property type="gene ID" value="AALP_AA3G115000"/>
</dbReference>
<organism evidence="1 2">
    <name type="scientific">Arabis alpina</name>
    <name type="common">Alpine rock-cress</name>
    <dbReference type="NCBI Taxonomy" id="50452"/>
    <lineage>
        <taxon>Eukaryota</taxon>
        <taxon>Viridiplantae</taxon>
        <taxon>Streptophyta</taxon>
        <taxon>Embryophyta</taxon>
        <taxon>Tracheophyta</taxon>
        <taxon>Spermatophyta</taxon>
        <taxon>Magnoliopsida</taxon>
        <taxon>eudicotyledons</taxon>
        <taxon>Gunneridae</taxon>
        <taxon>Pentapetalae</taxon>
        <taxon>rosids</taxon>
        <taxon>malvids</taxon>
        <taxon>Brassicales</taxon>
        <taxon>Brassicaceae</taxon>
        <taxon>Arabideae</taxon>
        <taxon>Arabis</taxon>
    </lineage>
</organism>
<dbReference type="Proteomes" id="UP000029120">
    <property type="component" value="Chromosome 3"/>
</dbReference>
<accession>A0A087H8J9</accession>
<sequence length="162" mass="18719">MSNWTQEDAKKFESTLESIPKDAPGKCQLIAGAMAKPLEEVITYYDAWRKRVHINHNHPDDDSVWSDEDAAMFNEVAASIPEKVPLRERYEKIAQKMRKSVKDCISYYEAWLAINYGQVALWTLEDKKAFGVRLLLLGMNSYDNDWSLIANRFVKTRTQSRG</sequence>
<reference evidence="2" key="1">
    <citation type="journal article" date="2015" name="Nat. Plants">
        <title>Genome expansion of Arabis alpina linked with retrotransposition and reduced symmetric DNA methylation.</title>
        <authorList>
            <person name="Willing E.M."/>
            <person name="Rawat V."/>
            <person name="Mandakova T."/>
            <person name="Maumus F."/>
            <person name="James G.V."/>
            <person name="Nordstroem K.J."/>
            <person name="Becker C."/>
            <person name="Warthmann N."/>
            <person name="Chica C."/>
            <person name="Szarzynska B."/>
            <person name="Zytnicki M."/>
            <person name="Albani M.C."/>
            <person name="Kiefer C."/>
            <person name="Bergonzi S."/>
            <person name="Castaings L."/>
            <person name="Mateos J.L."/>
            <person name="Berns M.C."/>
            <person name="Bujdoso N."/>
            <person name="Piofczyk T."/>
            <person name="de Lorenzo L."/>
            <person name="Barrero-Sicilia C."/>
            <person name="Mateos I."/>
            <person name="Piednoel M."/>
            <person name="Hagmann J."/>
            <person name="Chen-Min-Tao R."/>
            <person name="Iglesias-Fernandez R."/>
            <person name="Schuster S.C."/>
            <person name="Alonso-Blanco C."/>
            <person name="Roudier F."/>
            <person name="Carbonero P."/>
            <person name="Paz-Ares J."/>
            <person name="Davis S.J."/>
            <person name="Pecinka A."/>
            <person name="Quesneville H."/>
            <person name="Colot V."/>
            <person name="Lysak M.A."/>
            <person name="Weigel D."/>
            <person name="Coupland G."/>
            <person name="Schneeberger K."/>
        </authorList>
    </citation>
    <scope>NUCLEOTIDE SEQUENCE [LARGE SCALE GENOMIC DNA]</scope>
    <source>
        <strain evidence="2">cv. Pajares</strain>
    </source>
</reference>
<proteinExistence type="predicted"/>
<dbReference type="Gene3D" id="1.10.10.60">
    <property type="entry name" value="Homeodomain-like"/>
    <property type="match status" value="2"/>
</dbReference>
<dbReference type="EMBL" id="CM002871">
    <property type="protein sequence ID" value="KFK38451.1"/>
    <property type="molecule type" value="Genomic_DNA"/>
</dbReference>
<dbReference type="AlphaFoldDB" id="A0A087H8J9"/>